<reference evidence="2 3" key="1">
    <citation type="journal article" date="2011" name="Genome Biol.">
        <title>Comparative genome sequence analysis underscores mycoparasitism as the ancestral life style of Trichoderma.</title>
        <authorList>
            <person name="Kubicek C.P."/>
            <person name="Herrera-Estrella A."/>
            <person name="Seidl-Seiboth V."/>
            <person name="Martinez D.A."/>
            <person name="Druzhinina I.S."/>
            <person name="Thon M."/>
            <person name="Zeilinger S."/>
            <person name="Casas-Flores S."/>
            <person name="Horwitz B.A."/>
            <person name="Mukherjee P.K."/>
            <person name="Mukherjee M."/>
            <person name="Kredics L."/>
            <person name="Alcaraz L.D."/>
            <person name="Aerts A."/>
            <person name="Antal Z."/>
            <person name="Atanasova L."/>
            <person name="Cervantes-Badillo M.G."/>
            <person name="Challacombe J."/>
            <person name="Chertkov O."/>
            <person name="McCluskey K."/>
            <person name="Coulpier F."/>
            <person name="Deshpande N."/>
            <person name="von Doehren H."/>
            <person name="Ebbole D.J."/>
            <person name="Esquivel-Naranjo E.U."/>
            <person name="Fekete E."/>
            <person name="Flipphi M."/>
            <person name="Glaser F."/>
            <person name="Gomez-Rodriguez E.Y."/>
            <person name="Gruber S."/>
            <person name="Han C."/>
            <person name="Henrissat B."/>
            <person name="Hermosa R."/>
            <person name="Hernandez-Onate M."/>
            <person name="Karaffa L."/>
            <person name="Kosti I."/>
            <person name="Le Crom S."/>
            <person name="Lindquist E."/>
            <person name="Lucas S."/>
            <person name="Luebeck M."/>
            <person name="Luebeck P.S."/>
            <person name="Margeot A."/>
            <person name="Metz B."/>
            <person name="Misra M."/>
            <person name="Nevalainen H."/>
            <person name="Omann M."/>
            <person name="Packer N."/>
            <person name="Perrone G."/>
            <person name="Uresti-Rivera E.E."/>
            <person name="Salamov A."/>
            <person name="Schmoll M."/>
            <person name="Seiboth B."/>
            <person name="Shapiro H."/>
            <person name="Sukno S."/>
            <person name="Tamayo-Ramos J.A."/>
            <person name="Tisch D."/>
            <person name="Wiest A."/>
            <person name="Wilkinson H.H."/>
            <person name="Zhang M."/>
            <person name="Coutinho P.M."/>
            <person name="Kenerley C.M."/>
            <person name="Monte E."/>
            <person name="Baker S.E."/>
            <person name="Grigoriev I.V."/>
        </authorList>
    </citation>
    <scope>NUCLEOTIDE SEQUENCE [LARGE SCALE GENOMIC DNA]</scope>
    <source>
        <strain evidence="3">Gv29-8 / FGSC 10586</strain>
    </source>
</reference>
<gene>
    <name evidence="2" type="ORF">TRIVIDRAFT_230783</name>
</gene>
<proteinExistence type="predicted"/>
<feature type="region of interest" description="Disordered" evidence="1">
    <location>
        <begin position="703"/>
        <end position="732"/>
    </location>
</feature>
<evidence type="ECO:0000313" key="3">
    <source>
        <dbReference type="Proteomes" id="UP000007115"/>
    </source>
</evidence>
<dbReference type="HOGENOM" id="CLU_019897_0_0_1"/>
<dbReference type="OrthoDB" id="5429442at2759"/>
<sequence>MSNKWDYESRLETTTRADSGSYDQVVALSQGLINENFQKLYEAYPDLLSNLDYHGVLGKFKGKVLAPVILIPGADQHGANLNEVIMKMSFTSGSLKDSDDNPLIDDLNGWVFAVRTMVVPETLPDPSTIKDEKKRKAVEEKRKQIAERFDHPGDYGIDRLYMKLTTARWDNLDLDLSFAGFDENGKPLPYIDWASDEDNVDTKDLLEFWLKKWSGDNEKNCLNSLGLTFTPPDTPQVKATYAPNDVLHQVHQYKSEKNGYKDGQTGIGGAGDCNCLLFLEMVDGGGPKPQDPRLIWSGDFATLESYGHPAIQGTFLLNTDIFMKKFLLPNFTLLNRPTEIYHKPATFSSDGRLVWLHLETGGDPNYPDPNASVYQFQTVPDDDNQRLVKGYRWTKTSKTGPVDNGGAVWYRVWTEDDSKTEVTWEAGSDEVVLSGLSTSYENCRGAGTKSGLDNPDSWLYDKYTVTWKVRCKIIANAQEDASSSLHLEIQPPDNGASSYVNVERKVDHHNWQSGGYEDVIQKSLEGGLRSGIDGMIESIKDKLKTAGRLTYPGGAALDFQKPSMGRYGDLNAAVKMRPFKADGRIKVPDVNSKGDNSMSIASTSVASRAAVAHTGIAALAISGMPLVNPDFRGPIISSHKLTWAARSSKVPGIDGTRTLTIRGSNDTSKTVSLAASVLIFNVGEDEDKGCLFRGGSKFRYRSGGPFVPREVEEREKKEGEDDEPKPEDTVTLTWSPDMYTTTATINSPRDKSVELPGPNPAPEPSVVPWEIEIQSGGFWGEAMNVPPGAWFQLDITGTPTVYKGGPKLVSVREKTQDKAGKIIAEWEMEYRVVWYE</sequence>
<organism evidence="2 3">
    <name type="scientific">Hypocrea virens (strain Gv29-8 / FGSC 10586)</name>
    <name type="common">Gliocladium virens</name>
    <name type="synonym">Trichoderma virens</name>
    <dbReference type="NCBI Taxonomy" id="413071"/>
    <lineage>
        <taxon>Eukaryota</taxon>
        <taxon>Fungi</taxon>
        <taxon>Dikarya</taxon>
        <taxon>Ascomycota</taxon>
        <taxon>Pezizomycotina</taxon>
        <taxon>Sordariomycetes</taxon>
        <taxon>Hypocreomycetidae</taxon>
        <taxon>Hypocreales</taxon>
        <taxon>Hypocreaceae</taxon>
        <taxon>Trichoderma</taxon>
    </lineage>
</organism>
<dbReference type="InParanoid" id="G9MUG8"/>
<dbReference type="EMBL" id="ABDF02000056">
    <property type="protein sequence ID" value="EHK21912.1"/>
    <property type="molecule type" value="Genomic_DNA"/>
</dbReference>
<dbReference type="VEuPathDB" id="FungiDB:TRIVIDRAFT_230783"/>
<evidence type="ECO:0000313" key="2">
    <source>
        <dbReference type="EMBL" id="EHK21912.1"/>
    </source>
</evidence>
<name>G9MUG8_HYPVG</name>
<accession>G9MUG8</accession>
<keyword evidence="3" id="KW-1185">Reference proteome</keyword>
<dbReference type="RefSeq" id="XP_013956105.1">
    <property type="nucleotide sequence ID" value="XM_014100630.1"/>
</dbReference>
<dbReference type="GeneID" id="25792350"/>
<dbReference type="Proteomes" id="UP000007115">
    <property type="component" value="Unassembled WGS sequence"/>
</dbReference>
<protein>
    <submittedName>
        <fullName evidence="2">Uncharacterized protein</fullName>
    </submittedName>
</protein>
<dbReference type="AlphaFoldDB" id="G9MUG8"/>
<dbReference type="eggNOG" id="ENOG502T5P2">
    <property type="taxonomic scope" value="Eukaryota"/>
</dbReference>
<evidence type="ECO:0000256" key="1">
    <source>
        <dbReference type="SAM" id="MobiDB-lite"/>
    </source>
</evidence>
<comment type="caution">
    <text evidence="2">The sequence shown here is derived from an EMBL/GenBank/DDBJ whole genome shotgun (WGS) entry which is preliminary data.</text>
</comment>
<dbReference type="OMA" id="NKWDYES"/>
<feature type="compositionally biased region" description="Basic and acidic residues" evidence="1">
    <location>
        <begin position="709"/>
        <end position="719"/>
    </location>
</feature>
<dbReference type="STRING" id="413071.G9MUG8"/>